<dbReference type="RefSeq" id="WP_378255453.1">
    <property type="nucleotide sequence ID" value="NZ_JBHSJV010000001.1"/>
</dbReference>
<name>A0ABW5ND88_9FLAO</name>
<gene>
    <name evidence="1" type="ORF">ACFSTE_20420</name>
</gene>
<comment type="caution">
    <text evidence="1">The sequence shown here is derived from an EMBL/GenBank/DDBJ whole genome shotgun (WGS) entry which is preliminary data.</text>
</comment>
<protein>
    <recommendedName>
        <fullName evidence="3">DUF3828 domain-containing protein</fullName>
    </recommendedName>
</protein>
<proteinExistence type="predicted"/>
<dbReference type="Gene3D" id="3.10.450.50">
    <property type="match status" value="1"/>
</dbReference>
<evidence type="ECO:0008006" key="3">
    <source>
        <dbReference type="Google" id="ProtNLM"/>
    </source>
</evidence>
<dbReference type="Proteomes" id="UP001597459">
    <property type="component" value="Unassembled WGS sequence"/>
</dbReference>
<sequence>MEINKIIKLLILCFFVQAVVSCKQQVKNDNSFTTDTLAIKVETEKTELNNDNKNDKDKIINFIIDFYTSYLIDFNNSTNTCDINKYLSKDFSKYLGSLDYDGIIHAQDYDKFDLNTLKASKTSKNNVYKVEFINMGHETVLYVKVKLINKNYKITNIAKDSNQIADIILSEIKQNEYDFDFLKYNTNPDDPHFSIIYTLEDFDSDTAIFQKVSNDESFEYFCLKKNTKKGLELYYEEDSKYNTYTGDTSKSLITIYKKGDDFYAKSPLIEGGKEIKLKERGF</sequence>
<evidence type="ECO:0000313" key="1">
    <source>
        <dbReference type="EMBL" id="MFD2593216.1"/>
    </source>
</evidence>
<dbReference type="EMBL" id="JBHULX010000039">
    <property type="protein sequence ID" value="MFD2593216.1"/>
    <property type="molecule type" value="Genomic_DNA"/>
</dbReference>
<dbReference type="PROSITE" id="PS51257">
    <property type="entry name" value="PROKAR_LIPOPROTEIN"/>
    <property type="match status" value="1"/>
</dbReference>
<accession>A0ABW5ND88</accession>
<keyword evidence="2" id="KW-1185">Reference proteome</keyword>
<organism evidence="1 2">
    <name type="scientific">Aquimarina hainanensis</name>
    <dbReference type="NCBI Taxonomy" id="1578017"/>
    <lineage>
        <taxon>Bacteria</taxon>
        <taxon>Pseudomonadati</taxon>
        <taxon>Bacteroidota</taxon>
        <taxon>Flavobacteriia</taxon>
        <taxon>Flavobacteriales</taxon>
        <taxon>Flavobacteriaceae</taxon>
        <taxon>Aquimarina</taxon>
    </lineage>
</organism>
<evidence type="ECO:0000313" key="2">
    <source>
        <dbReference type="Proteomes" id="UP001597459"/>
    </source>
</evidence>
<reference evidence="2" key="1">
    <citation type="journal article" date="2019" name="Int. J. Syst. Evol. Microbiol.">
        <title>The Global Catalogue of Microorganisms (GCM) 10K type strain sequencing project: providing services to taxonomists for standard genome sequencing and annotation.</title>
        <authorList>
            <consortium name="The Broad Institute Genomics Platform"/>
            <consortium name="The Broad Institute Genome Sequencing Center for Infectious Disease"/>
            <person name="Wu L."/>
            <person name="Ma J."/>
        </authorList>
    </citation>
    <scope>NUCLEOTIDE SEQUENCE [LARGE SCALE GENOMIC DNA]</scope>
    <source>
        <strain evidence="2">KCTC 42423</strain>
    </source>
</reference>